<evidence type="ECO:0000256" key="1">
    <source>
        <dbReference type="ARBA" id="ARBA00004141"/>
    </source>
</evidence>
<proteinExistence type="inferred from homology"/>
<dbReference type="Proteomes" id="UP000654370">
    <property type="component" value="Unassembled WGS sequence"/>
</dbReference>
<evidence type="ECO:0008006" key="11">
    <source>
        <dbReference type="Google" id="ProtNLM"/>
    </source>
</evidence>
<dbReference type="InterPro" id="IPR050363">
    <property type="entry name" value="MIP/Aquaporin"/>
</dbReference>
<feature type="transmembrane region" description="Helical" evidence="8">
    <location>
        <begin position="185"/>
        <end position="203"/>
    </location>
</feature>
<comment type="similarity">
    <text evidence="2 7">Belongs to the MIP/aquaporin (TC 1.A.8) family.</text>
</comment>
<feature type="transmembrane region" description="Helical" evidence="8">
    <location>
        <begin position="47"/>
        <end position="67"/>
    </location>
</feature>
<dbReference type="Gene3D" id="1.20.1080.10">
    <property type="entry name" value="Glycerol uptake facilitator protein"/>
    <property type="match status" value="1"/>
</dbReference>
<keyword evidence="10" id="KW-1185">Reference proteome</keyword>
<protein>
    <recommendedName>
        <fullName evidence="11">Aquaporin</fullName>
    </recommendedName>
</protein>
<evidence type="ECO:0000256" key="4">
    <source>
        <dbReference type="ARBA" id="ARBA00022692"/>
    </source>
</evidence>
<evidence type="ECO:0000256" key="6">
    <source>
        <dbReference type="ARBA" id="ARBA00023136"/>
    </source>
</evidence>
<feature type="transmembrane region" description="Helical" evidence="8">
    <location>
        <begin position="95"/>
        <end position="115"/>
    </location>
</feature>
<keyword evidence="5 8" id="KW-1133">Transmembrane helix</keyword>
<dbReference type="InterPro" id="IPR023271">
    <property type="entry name" value="Aquaporin-like"/>
</dbReference>
<evidence type="ECO:0000256" key="8">
    <source>
        <dbReference type="SAM" id="Phobius"/>
    </source>
</evidence>
<dbReference type="Pfam" id="PF00230">
    <property type="entry name" value="MIP"/>
    <property type="match status" value="1"/>
</dbReference>
<evidence type="ECO:0000256" key="5">
    <source>
        <dbReference type="ARBA" id="ARBA00022989"/>
    </source>
</evidence>
<evidence type="ECO:0000256" key="2">
    <source>
        <dbReference type="ARBA" id="ARBA00006175"/>
    </source>
</evidence>
<dbReference type="GO" id="GO:0005886">
    <property type="term" value="C:plasma membrane"/>
    <property type="evidence" value="ECO:0007669"/>
    <property type="project" value="TreeGrafter"/>
</dbReference>
<accession>A0A8H7PEE0</accession>
<evidence type="ECO:0000313" key="10">
    <source>
        <dbReference type="Proteomes" id="UP000654370"/>
    </source>
</evidence>
<keyword evidence="3 7" id="KW-0813">Transport</keyword>
<reference evidence="9" key="1">
    <citation type="submission" date="2020-12" db="EMBL/GenBank/DDBJ databases">
        <title>Metabolic potential, ecology and presence of endohyphal bacteria is reflected in genomic diversity of Mucoromycotina.</title>
        <authorList>
            <person name="Muszewska A."/>
            <person name="Okrasinska A."/>
            <person name="Steczkiewicz K."/>
            <person name="Drgas O."/>
            <person name="Orlowska M."/>
            <person name="Perlinska-Lenart U."/>
            <person name="Aleksandrzak-Piekarczyk T."/>
            <person name="Szatraj K."/>
            <person name="Zielenkiewicz U."/>
            <person name="Pilsyk S."/>
            <person name="Malc E."/>
            <person name="Mieczkowski P."/>
            <person name="Kruszewska J.S."/>
            <person name="Biernat P."/>
            <person name="Pawlowska J."/>
        </authorList>
    </citation>
    <scope>NUCLEOTIDE SEQUENCE</scope>
    <source>
        <strain evidence="9">WA0000067209</strain>
    </source>
</reference>
<evidence type="ECO:0000256" key="7">
    <source>
        <dbReference type="RuleBase" id="RU000477"/>
    </source>
</evidence>
<dbReference type="GO" id="GO:0015250">
    <property type="term" value="F:water channel activity"/>
    <property type="evidence" value="ECO:0007669"/>
    <property type="project" value="TreeGrafter"/>
</dbReference>
<dbReference type="OrthoDB" id="3222at2759"/>
<dbReference type="PANTHER" id="PTHR43829:SF9">
    <property type="entry name" value="AQUAPORIN-9"/>
    <property type="match status" value="1"/>
</dbReference>
<dbReference type="PRINTS" id="PR00783">
    <property type="entry name" value="MINTRINSICP"/>
</dbReference>
<comment type="caution">
    <text evidence="9">The sequence shown here is derived from an EMBL/GenBank/DDBJ whole genome shotgun (WGS) entry which is preliminary data.</text>
</comment>
<dbReference type="AlphaFoldDB" id="A0A8H7PEE0"/>
<keyword evidence="6 8" id="KW-0472">Membrane</keyword>
<dbReference type="EMBL" id="JAEPQZ010000017">
    <property type="protein sequence ID" value="KAG2172394.1"/>
    <property type="molecule type" value="Genomic_DNA"/>
</dbReference>
<organism evidence="9 10">
    <name type="scientific">Mortierella isabellina</name>
    <name type="common">Filamentous fungus</name>
    <name type="synonym">Umbelopsis isabellina</name>
    <dbReference type="NCBI Taxonomy" id="91625"/>
    <lineage>
        <taxon>Eukaryota</taxon>
        <taxon>Fungi</taxon>
        <taxon>Fungi incertae sedis</taxon>
        <taxon>Mucoromycota</taxon>
        <taxon>Mucoromycotina</taxon>
        <taxon>Umbelopsidomycetes</taxon>
        <taxon>Umbelopsidales</taxon>
        <taxon>Umbelopsidaceae</taxon>
        <taxon>Umbelopsis</taxon>
    </lineage>
</organism>
<evidence type="ECO:0000256" key="3">
    <source>
        <dbReference type="ARBA" id="ARBA00022448"/>
    </source>
</evidence>
<comment type="subcellular location">
    <subcellularLocation>
        <location evidence="1">Membrane</location>
        <topology evidence="1">Multi-pass membrane protein</topology>
    </subcellularLocation>
</comment>
<evidence type="ECO:0000313" key="9">
    <source>
        <dbReference type="EMBL" id="KAG2172394.1"/>
    </source>
</evidence>
<keyword evidence="4 7" id="KW-0812">Transmembrane</keyword>
<dbReference type="InterPro" id="IPR000425">
    <property type="entry name" value="MIP"/>
</dbReference>
<sequence length="260" mass="27969">MDSEEERGQESETETVIDLSLGSTHEGYKSHSSGLPSRWNMWRLKRVGFKTELVIILGSAVTLSIYITGDISGAHLNPVVTVVLAVFRKFPPKKIVTYAIAQFVGAFTAAAILYLNVAADLDLIDGGHRVVTGQNATLKIFTTIPLPAVDTFAAISSEIVCSAVLLFVTFGLMHQSDPGHRTIQPILVGMLVALISLGMGVNTGPSMNPARDLGPRTFTALAGWGTGVFTVNHYYFWIPNIIPFIGGAIGACLYDIFLSI</sequence>
<dbReference type="PANTHER" id="PTHR43829">
    <property type="entry name" value="AQUAPORIN OR AQUAGLYCEROPORIN RELATED"/>
    <property type="match status" value="1"/>
</dbReference>
<dbReference type="GO" id="GO:0015254">
    <property type="term" value="F:glycerol channel activity"/>
    <property type="evidence" value="ECO:0007669"/>
    <property type="project" value="TreeGrafter"/>
</dbReference>
<gene>
    <name evidence="9" type="ORF">INT43_004936</name>
</gene>
<name>A0A8H7PEE0_MORIS</name>
<dbReference type="SUPFAM" id="SSF81338">
    <property type="entry name" value="Aquaporin-like"/>
    <property type="match status" value="1"/>
</dbReference>
<feature type="transmembrane region" description="Helical" evidence="8">
    <location>
        <begin position="234"/>
        <end position="257"/>
    </location>
</feature>
<feature type="transmembrane region" description="Helical" evidence="8">
    <location>
        <begin position="152"/>
        <end position="173"/>
    </location>
</feature>